<proteinExistence type="predicted"/>
<gene>
    <name evidence="2" type="ORF">AS033_02635</name>
    <name evidence="3" type="ORF">SZL87_04630</name>
</gene>
<sequence>MKTLQSKQEFDTAKQGNAVFLFSANWCPDCRFLDPFMPEIEQTFNGFEFYYVDRDDHIEIAQEMDIFGIPSFVAFRDGEETGRYVGKERKTPEQVTAFLETV</sequence>
<evidence type="ECO:0000259" key="1">
    <source>
        <dbReference type="PROSITE" id="PS51352"/>
    </source>
</evidence>
<accession>A0A0V8GJ39</accession>
<dbReference type="EMBL" id="JBAWKY010000001">
    <property type="protein sequence ID" value="MEI4461713.1"/>
    <property type="molecule type" value="Genomic_DNA"/>
</dbReference>
<organism evidence="2 4">
    <name type="scientific">Exiguobacterium indicum</name>
    <dbReference type="NCBI Taxonomy" id="296995"/>
    <lineage>
        <taxon>Bacteria</taxon>
        <taxon>Bacillati</taxon>
        <taxon>Bacillota</taxon>
        <taxon>Bacilli</taxon>
        <taxon>Bacillales</taxon>
        <taxon>Bacillales Family XII. Incertae Sedis</taxon>
        <taxon>Exiguobacterium</taxon>
    </lineage>
</organism>
<dbReference type="CDD" id="cd02947">
    <property type="entry name" value="TRX_family"/>
    <property type="match status" value="1"/>
</dbReference>
<feature type="domain" description="Thioredoxin" evidence="1">
    <location>
        <begin position="1"/>
        <end position="102"/>
    </location>
</feature>
<dbReference type="Gene3D" id="3.40.30.10">
    <property type="entry name" value="Glutaredoxin"/>
    <property type="match status" value="1"/>
</dbReference>
<name>A0A0V8GJ39_9BACL</name>
<evidence type="ECO:0000313" key="2">
    <source>
        <dbReference type="EMBL" id="KSU50293.1"/>
    </source>
</evidence>
<evidence type="ECO:0000313" key="4">
    <source>
        <dbReference type="Proteomes" id="UP000053797"/>
    </source>
</evidence>
<dbReference type="AlphaFoldDB" id="A0A0V8GJ39"/>
<dbReference type="Pfam" id="PF00085">
    <property type="entry name" value="Thioredoxin"/>
    <property type="match status" value="1"/>
</dbReference>
<dbReference type="Proteomes" id="UP000053797">
    <property type="component" value="Unassembled WGS sequence"/>
</dbReference>
<dbReference type="GeneID" id="90838786"/>
<comment type="caution">
    <text evidence="2">The sequence shown here is derived from an EMBL/GenBank/DDBJ whole genome shotgun (WGS) entry which is preliminary data.</text>
</comment>
<dbReference type="InterPro" id="IPR036249">
    <property type="entry name" value="Thioredoxin-like_sf"/>
</dbReference>
<keyword evidence="5" id="KW-1185">Reference proteome</keyword>
<evidence type="ECO:0000313" key="3">
    <source>
        <dbReference type="EMBL" id="MEI4461713.1"/>
    </source>
</evidence>
<dbReference type="PANTHER" id="PTHR10438">
    <property type="entry name" value="THIOREDOXIN"/>
    <property type="match status" value="1"/>
</dbReference>
<dbReference type="PANTHER" id="PTHR10438:SF468">
    <property type="entry name" value="THIOREDOXIN-1-RELATED"/>
    <property type="match status" value="1"/>
</dbReference>
<dbReference type="Proteomes" id="UP001387110">
    <property type="component" value="Unassembled WGS sequence"/>
</dbReference>
<reference evidence="3 5" key="2">
    <citation type="submission" date="2023-12" db="EMBL/GenBank/DDBJ databases">
        <authorList>
            <person name="Easwaran N."/>
            <person name="Lazarus H.P.S."/>
        </authorList>
    </citation>
    <scope>NUCLEOTIDE SEQUENCE [LARGE SCALE GENOMIC DNA]</scope>
    <source>
        <strain evidence="3 5">VIT-2023</strain>
    </source>
</reference>
<evidence type="ECO:0000313" key="5">
    <source>
        <dbReference type="Proteomes" id="UP001387110"/>
    </source>
</evidence>
<dbReference type="OrthoDB" id="7629852at2"/>
<dbReference type="RefSeq" id="WP_023469079.1">
    <property type="nucleotide sequence ID" value="NZ_FMYN01000001.1"/>
</dbReference>
<dbReference type="EMBL" id="LNQL01000001">
    <property type="protein sequence ID" value="KSU50293.1"/>
    <property type="molecule type" value="Genomic_DNA"/>
</dbReference>
<dbReference type="SUPFAM" id="SSF52833">
    <property type="entry name" value="Thioredoxin-like"/>
    <property type="match status" value="1"/>
</dbReference>
<dbReference type="PROSITE" id="PS51352">
    <property type="entry name" value="THIOREDOXIN_2"/>
    <property type="match status" value="1"/>
</dbReference>
<reference evidence="2 4" key="1">
    <citation type="journal article" date="2015" name="Int. J. Syst. Evol. Microbiol.">
        <title>Exiguobacterium enclense sp. nov., isolated from sediment.</title>
        <authorList>
            <person name="Dastager S.G."/>
            <person name="Mawlankar R."/>
            <person name="Sonalkar V.V."/>
            <person name="Thorat M.N."/>
            <person name="Mual P."/>
            <person name="Verma A."/>
            <person name="Krishnamurthi S."/>
            <person name="Tang S.K."/>
            <person name="Li W.J."/>
        </authorList>
    </citation>
    <scope>NUCLEOTIDE SEQUENCE [LARGE SCALE GENOMIC DNA]</scope>
    <source>
        <strain evidence="2 4">NIO-1109</strain>
    </source>
</reference>
<dbReference type="InterPro" id="IPR050620">
    <property type="entry name" value="Thioredoxin_H-type-like"/>
</dbReference>
<dbReference type="InterPro" id="IPR013766">
    <property type="entry name" value="Thioredoxin_domain"/>
</dbReference>
<protein>
    <submittedName>
        <fullName evidence="2 3">Thioredoxin</fullName>
    </submittedName>
</protein>